<proteinExistence type="predicted"/>
<dbReference type="AlphaFoldDB" id="A0A5J9UPR9"/>
<accession>A0A5J9UPR9</accession>
<evidence type="ECO:0000256" key="2">
    <source>
        <dbReference type="SAM" id="SignalP"/>
    </source>
</evidence>
<feature type="compositionally biased region" description="Basic and acidic residues" evidence="1">
    <location>
        <begin position="99"/>
        <end position="114"/>
    </location>
</feature>
<evidence type="ECO:0000256" key="1">
    <source>
        <dbReference type="SAM" id="MobiDB-lite"/>
    </source>
</evidence>
<name>A0A5J9UPR9_9POAL</name>
<dbReference type="OrthoDB" id="695658at2759"/>
<feature type="non-terminal residue" evidence="3">
    <location>
        <position position="1"/>
    </location>
</feature>
<keyword evidence="2" id="KW-0732">Signal</keyword>
<feature type="region of interest" description="Disordered" evidence="1">
    <location>
        <begin position="87"/>
        <end position="123"/>
    </location>
</feature>
<sequence>MAIKSLHVLVPVTLCFLLVVAAQGKELNVTVVVQGQAKCKNNTSAVMSHATLHLMINGTTVPGAGTTTSNGEILMAVNLTTRCYPAPNDQWNHSPRSRHHDEQWRDLDGGEPNDHNAAAFVHD</sequence>
<evidence type="ECO:0000313" key="3">
    <source>
        <dbReference type="EMBL" id="TVU25261.1"/>
    </source>
</evidence>
<dbReference type="Gramene" id="TVU25261">
    <property type="protein sequence ID" value="TVU25261"/>
    <property type="gene ID" value="EJB05_27751"/>
</dbReference>
<feature type="signal peptide" evidence="2">
    <location>
        <begin position="1"/>
        <end position="24"/>
    </location>
</feature>
<evidence type="ECO:0000313" key="4">
    <source>
        <dbReference type="Proteomes" id="UP000324897"/>
    </source>
</evidence>
<organism evidence="3 4">
    <name type="scientific">Eragrostis curvula</name>
    <name type="common">weeping love grass</name>
    <dbReference type="NCBI Taxonomy" id="38414"/>
    <lineage>
        <taxon>Eukaryota</taxon>
        <taxon>Viridiplantae</taxon>
        <taxon>Streptophyta</taxon>
        <taxon>Embryophyta</taxon>
        <taxon>Tracheophyta</taxon>
        <taxon>Spermatophyta</taxon>
        <taxon>Magnoliopsida</taxon>
        <taxon>Liliopsida</taxon>
        <taxon>Poales</taxon>
        <taxon>Poaceae</taxon>
        <taxon>PACMAD clade</taxon>
        <taxon>Chloridoideae</taxon>
        <taxon>Eragrostideae</taxon>
        <taxon>Eragrostidinae</taxon>
        <taxon>Eragrostis</taxon>
    </lineage>
</organism>
<keyword evidence="4" id="KW-1185">Reference proteome</keyword>
<dbReference type="EMBL" id="RWGY01000013">
    <property type="protein sequence ID" value="TVU25261.1"/>
    <property type="molecule type" value="Genomic_DNA"/>
</dbReference>
<comment type="caution">
    <text evidence="3">The sequence shown here is derived from an EMBL/GenBank/DDBJ whole genome shotgun (WGS) entry which is preliminary data.</text>
</comment>
<reference evidence="3 4" key="1">
    <citation type="journal article" date="2019" name="Sci. Rep.">
        <title>A high-quality genome of Eragrostis curvula grass provides insights into Poaceae evolution and supports new strategies to enhance forage quality.</title>
        <authorList>
            <person name="Carballo J."/>
            <person name="Santos B.A.C.M."/>
            <person name="Zappacosta D."/>
            <person name="Garbus I."/>
            <person name="Selva J.P."/>
            <person name="Gallo C.A."/>
            <person name="Diaz A."/>
            <person name="Albertini E."/>
            <person name="Caccamo M."/>
            <person name="Echenique V."/>
        </authorList>
    </citation>
    <scope>NUCLEOTIDE SEQUENCE [LARGE SCALE GENOMIC DNA]</scope>
    <source>
        <strain evidence="4">cv. Victoria</strain>
        <tissue evidence="3">Leaf</tissue>
    </source>
</reference>
<protein>
    <submittedName>
        <fullName evidence="3">Uncharacterized protein</fullName>
    </submittedName>
</protein>
<gene>
    <name evidence="3" type="ORF">EJB05_27751</name>
</gene>
<dbReference type="Proteomes" id="UP000324897">
    <property type="component" value="Chromosome 2"/>
</dbReference>
<feature type="chain" id="PRO_5023808579" evidence="2">
    <location>
        <begin position="25"/>
        <end position="123"/>
    </location>
</feature>